<dbReference type="PROSITE" id="PS50977">
    <property type="entry name" value="HTH_TETR_2"/>
    <property type="match status" value="1"/>
</dbReference>
<dbReference type="GO" id="GO:0003700">
    <property type="term" value="F:DNA-binding transcription factor activity"/>
    <property type="evidence" value="ECO:0007669"/>
    <property type="project" value="TreeGrafter"/>
</dbReference>
<dbReference type="InterPro" id="IPR001647">
    <property type="entry name" value="HTH_TetR"/>
</dbReference>
<gene>
    <name evidence="4" type="ORF">CUD01_04510</name>
</gene>
<dbReference type="PANTHER" id="PTHR30055:SF239">
    <property type="entry name" value="TRANSCRIPTIONAL REGULATORY PROTEIN"/>
    <property type="match status" value="1"/>
</dbReference>
<evidence type="ECO:0000313" key="5">
    <source>
        <dbReference type="Proteomes" id="UP000315842"/>
    </source>
</evidence>
<organism evidence="4 5">
    <name type="scientific">Cellulomonas uda</name>
    <dbReference type="NCBI Taxonomy" id="1714"/>
    <lineage>
        <taxon>Bacteria</taxon>
        <taxon>Bacillati</taxon>
        <taxon>Actinomycetota</taxon>
        <taxon>Actinomycetes</taxon>
        <taxon>Micrococcales</taxon>
        <taxon>Cellulomonadaceae</taxon>
        <taxon>Cellulomonas</taxon>
    </lineage>
</organism>
<dbReference type="InterPro" id="IPR009057">
    <property type="entry name" value="Homeodomain-like_sf"/>
</dbReference>
<accession>A0A4Y3K7T5</accession>
<dbReference type="InterPro" id="IPR050109">
    <property type="entry name" value="HTH-type_TetR-like_transc_reg"/>
</dbReference>
<dbReference type="GO" id="GO:0000976">
    <property type="term" value="F:transcription cis-regulatory region binding"/>
    <property type="evidence" value="ECO:0007669"/>
    <property type="project" value="TreeGrafter"/>
</dbReference>
<feature type="DNA-binding region" description="H-T-H motif" evidence="2">
    <location>
        <begin position="28"/>
        <end position="47"/>
    </location>
</feature>
<keyword evidence="1 2" id="KW-0238">DNA-binding</keyword>
<keyword evidence="5" id="KW-1185">Reference proteome</keyword>
<dbReference type="Gene3D" id="1.10.357.10">
    <property type="entry name" value="Tetracycline Repressor, domain 2"/>
    <property type="match status" value="1"/>
</dbReference>
<name>A0A4Y3K7T5_CELUD</name>
<evidence type="ECO:0000313" key="4">
    <source>
        <dbReference type="EMBL" id="GEA80007.1"/>
    </source>
</evidence>
<dbReference type="Pfam" id="PF00440">
    <property type="entry name" value="TetR_N"/>
    <property type="match status" value="1"/>
</dbReference>
<reference evidence="4 5" key="1">
    <citation type="submission" date="2019-06" db="EMBL/GenBank/DDBJ databases">
        <title>Whole genome shotgun sequence of Cellulomonas uda NBRC 3747.</title>
        <authorList>
            <person name="Hosoyama A."/>
            <person name="Uohara A."/>
            <person name="Ohji S."/>
            <person name="Ichikawa N."/>
        </authorList>
    </citation>
    <scope>NUCLEOTIDE SEQUENCE [LARGE SCALE GENOMIC DNA]</scope>
    <source>
        <strain evidence="4 5">NBRC 3747</strain>
    </source>
</reference>
<dbReference type="SUPFAM" id="SSF46689">
    <property type="entry name" value="Homeodomain-like"/>
    <property type="match status" value="1"/>
</dbReference>
<comment type="caution">
    <text evidence="4">The sequence shown here is derived from an EMBL/GenBank/DDBJ whole genome shotgun (WGS) entry which is preliminary data.</text>
</comment>
<dbReference type="AlphaFoldDB" id="A0A4Y3K7T5"/>
<evidence type="ECO:0000259" key="3">
    <source>
        <dbReference type="PROSITE" id="PS50977"/>
    </source>
</evidence>
<feature type="domain" description="HTH tetR-type" evidence="3">
    <location>
        <begin position="5"/>
        <end position="65"/>
    </location>
</feature>
<dbReference type="RefSeq" id="WP_141318375.1">
    <property type="nucleotide sequence ID" value="NZ_BJLP01000004.1"/>
</dbReference>
<sequence length="178" mass="18952">MVKASTSRQTWIDAAYATFRDEGLAAVRVEPLARSLGATKGSFYWHFTDRAELVAAVVARWEAEHTDAVIALAQTGGDARARVEALFTAVASRRRDSARLYVEAAAEGVSDVVARVSQRRVDYLADLLVELGQDPDEARRRSSVALAAVVGLGQLAAVGVRPDDPAALTATALAMTLA</sequence>
<dbReference type="PRINTS" id="PR00455">
    <property type="entry name" value="HTHTETR"/>
</dbReference>
<dbReference type="EMBL" id="BJLP01000004">
    <property type="protein sequence ID" value="GEA80007.1"/>
    <property type="molecule type" value="Genomic_DNA"/>
</dbReference>
<proteinExistence type="predicted"/>
<dbReference type="Proteomes" id="UP000315842">
    <property type="component" value="Unassembled WGS sequence"/>
</dbReference>
<protein>
    <recommendedName>
        <fullName evidence="3">HTH tetR-type domain-containing protein</fullName>
    </recommendedName>
</protein>
<evidence type="ECO:0000256" key="2">
    <source>
        <dbReference type="PROSITE-ProRule" id="PRU00335"/>
    </source>
</evidence>
<evidence type="ECO:0000256" key="1">
    <source>
        <dbReference type="ARBA" id="ARBA00023125"/>
    </source>
</evidence>
<dbReference type="PANTHER" id="PTHR30055">
    <property type="entry name" value="HTH-TYPE TRANSCRIPTIONAL REGULATOR RUTR"/>
    <property type="match status" value="1"/>
</dbReference>